<comment type="caution">
    <text evidence="1">The sequence shown here is derived from an EMBL/GenBank/DDBJ whole genome shotgun (WGS) entry which is preliminary data.</text>
</comment>
<dbReference type="Proteomes" id="UP001221757">
    <property type="component" value="Unassembled WGS sequence"/>
</dbReference>
<sequence>MALQCEIDGIHGVARLATRVFMQWKPSSGVRFRAGRGPRLVHRGERTVFLLYLWLAQPPGPGTMWSLTSVRKLSDLCWKEQATVPMFQARPKWRQNVPRRLLGVVSRGQWTRHAAGAGVFSAHQRILAGSGSGQKIM</sequence>
<evidence type="ECO:0000313" key="1">
    <source>
        <dbReference type="EMBL" id="KAJ7683600.1"/>
    </source>
</evidence>
<proteinExistence type="predicted"/>
<protein>
    <submittedName>
        <fullName evidence="1">Uncharacterized protein</fullName>
    </submittedName>
</protein>
<accession>A0AAD7D801</accession>
<keyword evidence="2" id="KW-1185">Reference proteome</keyword>
<evidence type="ECO:0000313" key="2">
    <source>
        <dbReference type="Proteomes" id="UP001221757"/>
    </source>
</evidence>
<reference evidence="1" key="1">
    <citation type="submission" date="2023-03" db="EMBL/GenBank/DDBJ databases">
        <title>Massive genome expansion in bonnet fungi (Mycena s.s.) driven by repeated elements and novel gene families across ecological guilds.</title>
        <authorList>
            <consortium name="Lawrence Berkeley National Laboratory"/>
            <person name="Harder C.B."/>
            <person name="Miyauchi S."/>
            <person name="Viragh M."/>
            <person name="Kuo A."/>
            <person name="Thoen E."/>
            <person name="Andreopoulos B."/>
            <person name="Lu D."/>
            <person name="Skrede I."/>
            <person name="Drula E."/>
            <person name="Henrissat B."/>
            <person name="Morin E."/>
            <person name="Kohler A."/>
            <person name="Barry K."/>
            <person name="LaButti K."/>
            <person name="Morin E."/>
            <person name="Salamov A."/>
            <person name="Lipzen A."/>
            <person name="Mereny Z."/>
            <person name="Hegedus B."/>
            <person name="Baldrian P."/>
            <person name="Stursova M."/>
            <person name="Weitz H."/>
            <person name="Taylor A."/>
            <person name="Grigoriev I.V."/>
            <person name="Nagy L.G."/>
            <person name="Martin F."/>
            <person name="Kauserud H."/>
        </authorList>
    </citation>
    <scope>NUCLEOTIDE SEQUENCE</scope>
    <source>
        <strain evidence="1">CBHHK067</strain>
    </source>
</reference>
<name>A0AAD7D801_MYCRO</name>
<gene>
    <name evidence="1" type="ORF">B0H17DRAFT_1137723</name>
</gene>
<dbReference type="AlphaFoldDB" id="A0AAD7D801"/>
<organism evidence="1 2">
    <name type="scientific">Mycena rosella</name>
    <name type="common">Pink bonnet</name>
    <name type="synonym">Agaricus rosellus</name>
    <dbReference type="NCBI Taxonomy" id="1033263"/>
    <lineage>
        <taxon>Eukaryota</taxon>
        <taxon>Fungi</taxon>
        <taxon>Dikarya</taxon>
        <taxon>Basidiomycota</taxon>
        <taxon>Agaricomycotina</taxon>
        <taxon>Agaricomycetes</taxon>
        <taxon>Agaricomycetidae</taxon>
        <taxon>Agaricales</taxon>
        <taxon>Marasmiineae</taxon>
        <taxon>Mycenaceae</taxon>
        <taxon>Mycena</taxon>
    </lineage>
</organism>
<dbReference type="EMBL" id="JARKIE010000107">
    <property type="protein sequence ID" value="KAJ7683600.1"/>
    <property type="molecule type" value="Genomic_DNA"/>
</dbReference>